<keyword evidence="6" id="KW-0598">Phosphotransferase system</keyword>
<evidence type="ECO:0000313" key="9">
    <source>
        <dbReference type="EMBL" id="MBB5185591.1"/>
    </source>
</evidence>
<dbReference type="AlphaFoldDB" id="A0A7W8FYN7"/>
<evidence type="ECO:0000256" key="4">
    <source>
        <dbReference type="ARBA" id="ARBA00022597"/>
    </source>
</evidence>
<accession>A0A7W8FYN7</accession>
<evidence type="ECO:0000256" key="6">
    <source>
        <dbReference type="ARBA" id="ARBA00022683"/>
    </source>
</evidence>
<evidence type="ECO:0000256" key="1">
    <source>
        <dbReference type="ARBA" id="ARBA00004496"/>
    </source>
</evidence>
<dbReference type="PROSITE" id="PS51101">
    <property type="entry name" value="PTS_EIIB_TYPE_4"/>
    <property type="match status" value="1"/>
</dbReference>
<dbReference type="GO" id="GO:0009401">
    <property type="term" value="P:phosphoenolpyruvate-dependent sugar phosphotransferase system"/>
    <property type="evidence" value="ECO:0007669"/>
    <property type="project" value="UniProtKB-KW"/>
</dbReference>
<keyword evidence="4 10" id="KW-0762">Sugar transport</keyword>
<dbReference type="GO" id="GO:0008982">
    <property type="term" value="F:protein-N(PI)-phosphohistidine-sugar phosphotransferase activity"/>
    <property type="evidence" value="ECO:0007669"/>
    <property type="project" value="InterPro"/>
</dbReference>
<dbReference type="GO" id="GO:0005737">
    <property type="term" value="C:cytoplasm"/>
    <property type="evidence" value="ECO:0007669"/>
    <property type="project" value="UniProtKB-SubCell"/>
</dbReference>
<dbReference type="GO" id="GO:0016301">
    <property type="term" value="F:kinase activity"/>
    <property type="evidence" value="ECO:0007669"/>
    <property type="project" value="UniProtKB-KW"/>
</dbReference>
<feature type="domain" description="PTS EIIB type-4" evidence="8">
    <location>
        <begin position="1"/>
        <end position="161"/>
    </location>
</feature>
<keyword evidence="3" id="KW-0963">Cytoplasm</keyword>
<dbReference type="Gene3D" id="3.40.35.10">
    <property type="entry name" value="Phosphotransferase system, sorbose subfamily IIB component"/>
    <property type="match status" value="1"/>
</dbReference>
<reference evidence="9 11" key="1">
    <citation type="submission" date="2020-08" db="EMBL/GenBank/DDBJ databases">
        <title>Genomic Encyclopedia of Type Strains, Phase IV (KMG-IV): sequencing the most valuable type-strain genomes for metagenomic binning, comparative biology and taxonomic classification.</title>
        <authorList>
            <person name="Goeker M."/>
        </authorList>
    </citation>
    <scope>NUCLEOTIDE SEQUENCE [LARGE SCALE GENOMIC DNA]</scope>
    <source>
        <strain evidence="9 11">DSM 26963</strain>
    </source>
</reference>
<name>A0A7W8FYN7_9FIRM</name>
<comment type="subcellular location">
    <subcellularLocation>
        <location evidence="1">Cytoplasm</location>
    </subcellularLocation>
</comment>
<keyword evidence="2" id="KW-0813">Transport</keyword>
<proteinExistence type="predicted"/>
<dbReference type="SUPFAM" id="SSF52728">
    <property type="entry name" value="PTS IIb component"/>
    <property type="match status" value="1"/>
</dbReference>
<reference evidence="10 12" key="3">
    <citation type="journal article" date="2021" name="Sci. Rep.">
        <title>The distribution of antibiotic resistance genes in chicken gut microbiota commensals.</title>
        <authorList>
            <person name="Juricova H."/>
            <person name="Matiasovicova J."/>
            <person name="Kubasova T."/>
            <person name="Cejkova D."/>
            <person name="Rychlik I."/>
        </authorList>
    </citation>
    <scope>NUCLEOTIDE SEQUENCE [LARGE SCALE GENOMIC DNA]</scope>
    <source>
        <strain evidence="10 12">An423</strain>
    </source>
</reference>
<keyword evidence="12" id="KW-1185">Reference proteome</keyword>
<evidence type="ECO:0000313" key="11">
    <source>
        <dbReference type="Proteomes" id="UP000521313"/>
    </source>
</evidence>
<evidence type="ECO:0000313" key="12">
    <source>
        <dbReference type="Proteomes" id="UP000775500"/>
    </source>
</evidence>
<sequence length="161" mass="18263">MSIVLARIDQRLIHGITVNDWNTRLKPKRFMVIDDQICDDEVVKGSMRMSKPSGTGMSIISTETAINNFKMGKYNNHGVFVIVKEPETLLKLEEAGIEFSDVNVGFLFAEGDRKPITNRISLNDKEIEDLKELSKRGKNVTFQYRPSDEELSLDAILSKLD</sequence>
<dbReference type="Pfam" id="PF03830">
    <property type="entry name" value="PTSIIB_sorb"/>
    <property type="match status" value="1"/>
</dbReference>
<keyword evidence="5" id="KW-0808">Transferase</keyword>
<evidence type="ECO:0000313" key="10">
    <source>
        <dbReference type="EMBL" id="MBM6832021.1"/>
    </source>
</evidence>
<dbReference type="EMBL" id="JACHHD010000019">
    <property type="protein sequence ID" value="MBB5185591.1"/>
    <property type="molecule type" value="Genomic_DNA"/>
</dbReference>
<evidence type="ECO:0000256" key="3">
    <source>
        <dbReference type="ARBA" id="ARBA00022490"/>
    </source>
</evidence>
<dbReference type="InterPro" id="IPR004720">
    <property type="entry name" value="PTS_IIB_sorbose-sp"/>
</dbReference>
<gene>
    <name evidence="10" type="ORF">H5982_07895</name>
    <name evidence="9" type="ORF">HNQ43_001666</name>
</gene>
<evidence type="ECO:0000256" key="7">
    <source>
        <dbReference type="ARBA" id="ARBA00022777"/>
    </source>
</evidence>
<organism evidence="9 11">
    <name type="scientific">Faecalicoccus acidiformans</name>
    <dbReference type="NCBI Taxonomy" id="915173"/>
    <lineage>
        <taxon>Bacteria</taxon>
        <taxon>Bacillati</taxon>
        <taxon>Bacillota</taxon>
        <taxon>Erysipelotrichia</taxon>
        <taxon>Erysipelotrichales</taxon>
        <taxon>Erysipelotrichaceae</taxon>
        <taxon>Faecalicoccus</taxon>
    </lineage>
</organism>
<keyword evidence="7" id="KW-0418">Kinase</keyword>
<reference evidence="10" key="2">
    <citation type="submission" date="2020-08" db="EMBL/GenBank/DDBJ databases">
        <authorList>
            <person name="Cejkova D."/>
            <person name="Kubasova T."/>
            <person name="Jahodarova E."/>
            <person name="Rychlik I."/>
        </authorList>
    </citation>
    <scope>NUCLEOTIDE SEQUENCE</scope>
    <source>
        <strain evidence="10">An423</strain>
    </source>
</reference>
<dbReference type="InterPro" id="IPR036667">
    <property type="entry name" value="PTS_IIB_sorbose-sp_sf"/>
</dbReference>
<evidence type="ECO:0000259" key="8">
    <source>
        <dbReference type="PROSITE" id="PS51101"/>
    </source>
</evidence>
<dbReference type="EMBL" id="JACJLU010000011">
    <property type="protein sequence ID" value="MBM6832021.1"/>
    <property type="molecule type" value="Genomic_DNA"/>
</dbReference>
<dbReference type="Proteomes" id="UP000521313">
    <property type="component" value="Unassembled WGS sequence"/>
</dbReference>
<comment type="caution">
    <text evidence="9">The sequence shown here is derived from an EMBL/GenBank/DDBJ whole genome shotgun (WGS) entry which is preliminary data.</text>
</comment>
<protein>
    <submittedName>
        <fullName evidence="10">PTS sugar transporter subunit IIB</fullName>
    </submittedName>
    <submittedName>
        <fullName evidence="9">PTS system mannose-specific IIB component</fullName>
    </submittedName>
</protein>
<dbReference type="RefSeq" id="WP_183376689.1">
    <property type="nucleotide sequence ID" value="NZ_JACHHD010000019.1"/>
</dbReference>
<evidence type="ECO:0000256" key="2">
    <source>
        <dbReference type="ARBA" id="ARBA00022448"/>
    </source>
</evidence>
<dbReference type="Proteomes" id="UP000775500">
    <property type="component" value="Unassembled WGS sequence"/>
</dbReference>
<evidence type="ECO:0000256" key="5">
    <source>
        <dbReference type="ARBA" id="ARBA00022679"/>
    </source>
</evidence>